<dbReference type="Gene3D" id="1.10.101.10">
    <property type="entry name" value="PGBD-like superfamily/PGBD"/>
    <property type="match status" value="3"/>
</dbReference>
<evidence type="ECO:0000256" key="4">
    <source>
        <dbReference type="ARBA" id="ARBA00022840"/>
    </source>
</evidence>
<dbReference type="Pfam" id="PF11898">
    <property type="entry name" value="DUF3418"/>
    <property type="match status" value="1"/>
</dbReference>
<feature type="region of interest" description="Disordered" evidence="5">
    <location>
        <begin position="1"/>
        <end position="59"/>
    </location>
</feature>
<dbReference type="InterPro" id="IPR002477">
    <property type="entry name" value="Peptidoglycan-bd-like"/>
</dbReference>
<evidence type="ECO:0000259" key="6">
    <source>
        <dbReference type="PROSITE" id="PS51192"/>
    </source>
</evidence>
<dbReference type="InterPro" id="IPR007502">
    <property type="entry name" value="Helicase-assoc_dom"/>
</dbReference>
<feature type="region of interest" description="Disordered" evidence="5">
    <location>
        <begin position="670"/>
        <end position="726"/>
    </location>
</feature>
<evidence type="ECO:0000259" key="7">
    <source>
        <dbReference type="PROSITE" id="PS51194"/>
    </source>
</evidence>
<dbReference type="InterPro" id="IPR027417">
    <property type="entry name" value="P-loop_NTPase"/>
</dbReference>
<evidence type="ECO:0000256" key="1">
    <source>
        <dbReference type="ARBA" id="ARBA00022741"/>
    </source>
</evidence>
<dbReference type="SUPFAM" id="SSF47090">
    <property type="entry name" value="PGBD-like"/>
    <property type="match status" value="3"/>
</dbReference>
<keyword evidence="4" id="KW-0067">ATP-binding</keyword>
<feature type="domain" description="Helicase ATP-binding" evidence="6">
    <location>
        <begin position="89"/>
        <end position="256"/>
    </location>
</feature>
<dbReference type="CDD" id="cd18791">
    <property type="entry name" value="SF2_C_RHA"/>
    <property type="match status" value="1"/>
</dbReference>
<keyword evidence="1" id="KW-0547">Nucleotide-binding</keyword>
<feature type="compositionally biased region" description="Basic and acidic residues" evidence="5">
    <location>
        <begin position="1226"/>
        <end position="1246"/>
    </location>
</feature>
<dbReference type="InterPro" id="IPR036366">
    <property type="entry name" value="PGBDSf"/>
</dbReference>
<organism evidence="8 9">
    <name type="scientific">Paraoerskovia sediminicola</name>
    <dbReference type="NCBI Taxonomy" id="1138587"/>
    <lineage>
        <taxon>Bacteria</taxon>
        <taxon>Bacillati</taxon>
        <taxon>Actinomycetota</taxon>
        <taxon>Actinomycetes</taxon>
        <taxon>Micrococcales</taxon>
        <taxon>Cellulomonadaceae</taxon>
        <taxon>Paraoerskovia</taxon>
    </lineage>
</organism>
<dbReference type="NCBIfam" id="TIGR01967">
    <property type="entry name" value="DEAH_box_HrpA"/>
    <property type="match status" value="1"/>
</dbReference>
<dbReference type="SMART" id="SM00490">
    <property type="entry name" value="HELICc"/>
    <property type="match status" value="1"/>
</dbReference>
<dbReference type="InterPro" id="IPR003593">
    <property type="entry name" value="AAA+_ATPase"/>
</dbReference>
<evidence type="ECO:0000313" key="9">
    <source>
        <dbReference type="Proteomes" id="UP001321475"/>
    </source>
</evidence>
<gene>
    <name evidence="8" type="ORF">GCM10025865_15120</name>
</gene>
<dbReference type="Gene3D" id="3.40.50.300">
    <property type="entry name" value="P-loop containing nucleotide triphosphate hydrolases"/>
    <property type="match status" value="2"/>
</dbReference>
<dbReference type="SUPFAM" id="SSF52540">
    <property type="entry name" value="P-loop containing nucleoside triphosphate hydrolases"/>
    <property type="match status" value="1"/>
</dbReference>
<dbReference type="Pfam" id="PF21010">
    <property type="entry name" value="HA2_C"/>
    <property type="match status" value="1"/>
</dbReference>
<dbReference type="SMART" id="SM00847">
    <property type="entry name" value="HA2"/>
    <property type="match status" value="1"/>
</dbReference>
<feature type="region of interest" description="Disordered" evidence="5">
    <location>
        <begin position="1560"/>
        <end position="1581"/>
    </location>
</feature>
<dbReference type="InterPro" id="IPR024590">
    <property type="entry name" value="HrpA_C"/>
</dbReference>
<dbReference type="Pfam" id="PF01471">
    <property type="entry name" value="PG_binding_1"/>
    <property type="match status" value="3"/>
</dbReference>
<dbReference type="InterPro" id="IPR036365">
    <property type="entry name" value="PGBD-like_sf"/>
</dbReference>
<feature type="region of interest" description="Disordered" evidence="5">
    <location>
        <begin position="270"/>
        <end position="291"/>
    </location>
</feature>
<dbReference type="Pfam" id="PF07717">
    <property type="entry name" value="OB_NTP_bind"/>
    <property type="match status" value="1"/>
</dbReference>
<keyword evidence="9" id="KW-1185">Reference proteome</keyword>
<feature type="compositionally biased region" description="Basic residues" evidence="5">
    <location>
        <begin position="1631"/>
        <end position="1643"/>
    </location>
</feature>
<dbReference type="SMART" id="SM00382">
    <property type="entry name" value="AAA"/>
    <property type="match status" value="1"/>
</dbReference>
<evidence type="ECO:0000256" key="2">
    <source>
        <dbReference type="ARBA" id="ARBA00022801"/>
    </source>
</evidence>
<feature type="region of interest" description="Disordered" evidence="5">
    <location>
        <begin position="1596"/>
        <end position="1724"/>
    </location>
</feature>
<dbReference type="Pfam" id="PF00271">
    <property type="entry name" value="Helicase_C"/>
    <property type="match status" value="1"/>
</dbReference>
<dbReference type="Gene3D" id="1.20.120.1080">
    <property type="match status" value="1"/>
</dbReference>
<proteinExistence type="predicted"/>
<feature type="domain" description="Helicase C-terminal" evidence="7">
    <location>
        <begin position="323"/>
        <end position="499"/>
    </location>
</feature>
<feature type="compositionally biased region" description="Polar residues" evidence="5">
    <location>
        <begin position="1206"/>
        <end position="1217"/>
    </location>
</feature>
<dbReference type="InterPro" id="IPR011545">
    <property type="entry name" value="DEAD/DEAH_box_helicase_dom"/>
</dbReference>
<dbReference type="InterPro" id="IPR001650">
    <property type="entry name" value="Helicase_C-like"/>
</dbReference>
<feature type="compositionally biased region" description="Basic and acidic residues" evidence="5">
    <location>
        <begin position="1711"/>
        <end position="1724"/>
    </location>
</feature>
<dbReference type="InterPro" id="IPR014001">
    <property type="entry name" value="Helicase_ATP-bd"/>
</dbReference>
<dbReference type="SMART" id="SM00487">
    <property type="entry name" value="DEXDc"/>
    <property type="match status" value="1"/>
</dbReference>
<keyword evidence="2" id="KW-0378">Hydrolase</keyword>
<evidence type="ECO:0000256" key="3">
    <source>
        <dbReference type="ARBA" id="ARBA00022806"/>
    </source>
</evidence>
<evidence type="ECO:0008006" key="10">
    <source>
        <dbReference type="Google" id="ProtNLM"/>
    </source>
</evidence>
<feature type="compositionally biased region" description="Basic and acidic residues" evidence="5">
    <location>
        <begin position="686"/>
        <end position="698"/>
    </location>
</feature>
<evidence type="ECO:0000256" key="5">
    <source>
        <dbReference type="SAM" id="MobiDB-lite"/>
    </source>
</evidence>
<keyword evidence="3" id="KW-0347">Helicase</keyword>
<feature type="region of interest" description="Disordered" evidence="5">
    <location>
        <begin position="1191"/>
        <end position="1260"/>
    </location>
</feature>
<dbReference type="PROSITE" id="PS51194">
    <property type="entry name" value="HELICASE_CTER"/>
    <property type="match status" value="1"/>
</dbReference>
<dbReference type="InterPro" id="IPR011709">
    <property type="entry name" value="DEAD-box_helicase_OB_fold"/>
</dbReference>
<feature type="compositionally biased region" description="Basic and acidic residues" evidence="5">
    <location>
        <begin position="1"/>
        <end position="22"/>
    </location>
</feature>
<dbReference type="EMBL" id="AP027729">
    <property type="protein sequence ID" value="BDZ42213.1"/>
    <property type="molecule type" value="Genomic_DNA"/>
</dbReference>
<dbReference type="InterPro" id="IPR010222">
    <property type="entry name" value="RNA_helicase_HrpA"/>
</dbReference>
<dbReference type="Pfam" id="PF00270">
    <property type="entry name" value="DEAD"/>
    <property type="match status" value="1"/>
</dbReference>
<reference evidence="9" key="1">
    <citation type="journal article" date="2019" name="Int. J. Syst. Evol. Microbiol.">
        <title>The Global Catalogue of Microorganisms (GCM) 10K type strain sequencing project: providing services to taxonomists for standard genome sequencing and annotation.</title>
        <authorList>
            <consortium name="The Broad Institute Genomics Platform"/>
            <consortium name="The Broad Institute Genome Sequencing Center for Infectious Disease"/>
            <person name="Wu L."/>
            <person name="Ma J."/>
        </authorList>
    </citation>
    <scope>NUCLEOTIDE SEQUENCE [LARGE SCALE GENOMIC DNA]</scope>
    <source>
        <strain evidence="9">NBRC 108565</strain>
    </source>
</reference>
<sequence length="2005" mass="217095">MTTEKHPDANPDRGETPREGAPRRRGGRNRRGRGRGTVAANGRGDSPRRPPRVNPAQLAREAEARRAVVVPEIVYPEQLPVSARRDDIAAAIRDHQVVIVAGETGSGKTTQLPKIALELGRGRAGQIGHTQPRRIAARAVADRIAEEINGPGATPVGEIVGYQVRFTDQSSERTLVKVMTDGILLAQIQRDPQLLAYDTLIIDEAHERSLNIDFLLGYLTRLLPQRPDLKVIITSATIDSERFARHFAPGGPLPPLEPEEVMGATGAVADAGDRTSSDLAGEDPTGPPTAPVIEVTGRTFPVEIRYRPLAGERSGDDRDLVTGITDAAKELMAEGPGDILVFLSGEREIHDAQDALEGWLGDRARDQKRPDHVEILPLYSRLSAAEQHRVFQAHRSRRIVLATNVAETSLTVPGIHYVIDPGTARISRYSKATKVQRLPIEPVARASANQRSGRSGRVADGIAIRLYSEEDFEARPAFTEPEILRTSLASVLLQMISVGVVSTPDDVARFPFVEPPDTRAIRDGVQLLAELGALEATRDGRQRLTETGRVLAQLPMDPRLARMIWEGSKQGVAREVAIVAAALSIQDPRERPAEVRAQADQAHARFADGKSDFLTYLNLWEYVRTQQRSLGSSAFRRLCKAEFINFLRVREWQDVVAQLREMGRPLGIYLSHTQQPHPGASRRPAGRGDAKDVKEARANRSPSAGGDGADSPSTPLPGDDPHDLKHRWDDDAIHRSILAGLLSQIGMQETNELKASSFAHLKGPAREQAMRRAKKQARNEYLGARGARFAIFPGSPLSKKPPAWVMAGELVETSRLWGRDVARIQPEWAESLAGPLAKRTYSDPHWSTKRGAAMAVEKVLLYGVPIVSDRKVLFGSVDPEGAREMFLRHALVQGEWTTHHPFFAENQRLLEEAEELEARSRRRGLVVDDDALFDFYDERVPDSVVSAAHFDKWWRTAKRESPDLLTFTLEQLVPDAEQVDTSQFPEAWEQGDLTLPLTYQFQPGTDADGVTVHIPLTVLNRVVPDGFDWMVPGLLDELATATIRSLPKPVRVQLVPAPDVARDVVGWLRANTPDWADMTRAGDMAEPFRAAFTRAVRELRDVVVPDEAWDGAAERLPSHLRMTFRVTDTRGSNGDTIALDESTDLISLQRRLAPQAEAAVRSAVRGAVGAALAEAAASSSSAGTVAEGLGLAGGSPTAGRRRSGKPASTSFDSSTPSGPGAPGRAGDAKGVEEVRAHREPGGRGDGTDSPSTAARPGAGPDHVVVAEKVGLRSWPEGLDGGVLPDEVSTDLGGGTVVRGFPALVEEVDAKGAASVALRVLADARLREMRHAQGVRRLLLGECALQSGRITSRWNGTQALTLAASPYRNTEDLVADIQLAAVISLVPAAGSIRDADAYARAKALVKKRLEDEVHTVVGHVVAALTASRTLDGEVRSANSLALLNTLTDVRDQVAGLVGVGFISATPPDRLRHLTRYVRAASYRLEKAAANPNRDAELAWRVHDVEDAYAKARAAYAAGQPDAARSAELAEVRWMLEELRVSLFAQQLGTDGPVSEKRIRKILGDSHRPTGRNGGGRDAGGRCGGACRTEDVGSLRVATRGLPDVSGRPTPYVRSHEHPHPLPSPERQVDRRRLLRPRAPLRHQREHGPADRRPVMPSPRPAVHRLRGPVDRHAQGRLTSRPGRPRAAAGTGVPGGFRRTTSRGGRRTLPTSETDRRSVTTRSEERAMNVEPWSTIGPGSSGVVVQGIQHHLRARGGTLAADGSYGPITAAAVTTFQSSAGLTADGVVGPATWPNLVVPARIGDTGEAVRAVQEFGLVPSPGVPPLVVDGSYGPITRDRVRFFQESWGLQLDGAAGRETWSFLSTSVPGPRPWPLVKPGAQQATNWRVLAAQHLLRHHGASIVADGSFGPLSTEAARQFQQDLRARFVSGTIGQLDWPELIVTVRQGDHGEAVRAAQTLLPGGLTVDGSFGPLTDAAVREFQTMFAPPVDGVVGPITWHTLTLRIFD</sequence>
<name>A0ABN6XDJ3_9CELL</name>
<dbReference type="PANTHER" id="PTHR18934:SF99">
    <property type="entry name" value="ATP-DEPENDENT RNA HELICASE DHX37-RELATED"/>
    <property type="match status" value="1"/>
</dbReference>
<dbReference type="Proteomes" id="UP001321475">
    <property type="component" value="Chromosome"/>
</dbReference>
<evidence type="ECO:0000313" key="8">
    <source>
        <dbReference type="EMBL" id="BDZ42213.1"/>
    </source>
</evidence>
<protein>
    <recommendedName>
        <fullName evidence="10">ATP-dependent helicase HrpA</fullName>
    </recommendedName>
</protein>
<feature type="compositionally biased region" description="Basic residues" evidence="5">
    <location>
        <begin position="23"/>
        <end position="34"/>
    </location>
</feature>
<dbReference type="PANTHER" id="PTHR18934">
    <property type="entry name" value="ATP-DEPENDENT RNA HELICASE"/>
    <property type="match status" value="1"/>
</dbReference>
<dbReference type="PROSITE" id="PS51192">
    <property type="entry name" value="HELICASE_ATP_BIND_1"/>
    <property type="match status" value="1"/>
</dbReference>
<feature type="compositionally biased region" description="Gly residues" evidence="5">
    <location>
        <begin position="1570"/>
        <end position="1581"/>
    </location>
</feature>
<accession>A0ABN6XDJ3</accession>